<dbReference type="STRING" id="1603606.DSOUD_1454"/>
<dbReference type="InterPro" id="IPR051329">
    <property type="entry name" value="NIR_SIR_4Fe-4S"/>
</dbReference>
<dbReference type="InterPro" id="IPR045854">
    <property type="entry name" value="NO2/SO3_Rdtase_4Fe4S_sf"/>
</dbReference>
<dbReference type="Pfam" id="PF01077">
    <property type="entry name" value="NIR_SIR"/>
    <property type="match status" value="1"/>
</dbReference>
<dbReference type="GO" id="GO:0016491">
    <property type="term" value="F:oxidoreductase activity"/>
    <property type="evidence" value="ECO:0007669"/>
    <property type="project" value="UniProtKB-KW"/>
</dbReference>
<gene>
    <name evidence="10" type="ORF">DSOUD_1454</name>
</gene>
<keyword evidence="7" id="KW-0411">Iron-sulfur</keyword>
<name>A0A0M3QFK6_9BACT</name>
<evidence type="ECO:0000256" key="5">
    <source>
        <dbReference type="ARBA" id="ARBA00023002"/>
    </source>
</evidence>
<dbReference type="InterPro" id="IPR005117">
    <property type="entry name" value="NiRdtase/SiRdtase_haem-b_fer"/>
</dbReference>
<keyword evidence="5" id="KW-0560">Oxidoreductase</keyword>
<dbReference type="Proteomes" id="UP000057158">
    <property type="component" value="Chromosome"/>
</dbReference>
<keyword evidence="6" id="KW-0408">Iron</keyword>
<feature type="domain" description="Nitrite/Sulfite reductase ferredoxin-like" evidence="9">
    <location>
        <begin position="265"/>
        <end position="302"/>
    </location>
</feature>
<dbReference type="RefSeq" id="WP_053550364.1">
    <property type="nucleotide sequence ID" value="NZ_CP010802.1"/>
</dbReference>
<feature type="domain" description="Nitrite/Sulfite reductase ferredoxin-like" evidence="9">
    <location>
        <begin position="14"/>
        <end position="81"/>
    </location>
</feature>
<dbReference type="PANTHER" id="PTHR32439:SF0">
    <property type="entry name" value="FERREDOXIN--NITRITE REDUCTASE, CHLOROPLASTIC"/>
    <property type="match status" value="1"/>
</dbReference>
<dbReference type="InterPro" id="IPR036136">
    <property type="entry name" value="Nit/Sulf_reduc_fer-like_dom_sf"/>
</dbReference>
<dbReference type="SUPFAM" id="SSF55124">
    <property type="entry name" value="Nitrite/Sulfite reductase N-terminal domain-like"/>
    <property type="match status" value="2"/>
</dbReference>
<dbReference type="PANTHER" id="PTHR32439">
    <property type="entry name" value="FERREDOXIN--NITRITE REDUCTASE, CHLOROPLASTIC"/>
    <property type="match status" value="1"/>
</dbReference>
<evidence type="ECO:0000313" key="10">
    <source>
        <dbReference type="EMBL" id="ALC16233.1"/>
    </source>
</evidence>
<keyword evidence="4" id="KW-0479">Metal-binding</keyword>
<keyword evidence="11" id="KW-1185">Reference proteome</keyword>
<dbReference type="PRINTS" id="PR00397">
    <property type="entry name" value="SIROHAEM"/>
</dbReference>
<feature type="domain" description="Nitrite/sulphite reductase 4Fe-4S" evidence="8">
    <location>
        <begin position="110"/>
        <end position="235"/>
    </location>
</feature>
<protein>
    <submittedName>
        <fullName evidence="10">Nitrite reductase</fullName>
    </submittedName>
</protein>
<evidence type="ECO:0000256" key="6">
    <source>
        <dbReference type="ARBA" id="ARBA00023004"/>
    </source>
</evidence>
<dbReference type="Gene3D" id="3.30.413.10">
    <property type="entry name" value="Sulfite Reductase Hemoprotein, domain 1"/>
    <property type="match status" value="2"/>
</dbReference>
<dbReference type="GO" id="GO:0020037">
    <property type="term" value="F:heme binding"/>
    <property type="evidence" value="ECO:0007669"/>
    <property type="project" value="InterPro"/>
</dbReference>
<proteinExistence type="inferred from homology"/>
<keyword evidence="3" id="KW-0349">Heme</keyword>
<dbReference type="Gene3D" id="3.90.480.10">
    <property type="entry name" value="Sulfite Reductase Hemoprotein,Domain 2"/>
    <property type="match status" value="1"/>
</dbReference>
<dbReference type="GO" id="GO:0046872">
    <property type="term" value="F:metal ion binding"/>
    <property type="evidence" value="ECO:0007669"/>
    <property type="project" value="UniProtKB-KW"/>
</dbReference>
<evidence type="ECO:0000259" key="9">
    <source>
        <dbReference type="Pfam" id="PF03460"/>
    </source>
</evidence>
<sequence>MTIDYGRLRIEGVYKQTDDGHLMMRIKVPAGVLSSEQALIVGDIADRHADGRVHLTTRGSLEIHWLQHRDLAEIHRRLAAVGLTSRGACGGAVRGIACSTTFADGFSVAQVLARKLHRHLAGNPHFEGLPKKFKISVDAGYQGSRHLIQDLGLVYAGSEDGIDLYDLWTAGGLGREPIEAFLFERSVPEPRILPTIEAVVRIYRQHTPAGKRLKHLLQEIGEKKFRLLVAERLEHAVDLPLGDAFEKRLTPLPVAGGGRARIEAVVFAGELTSPALRELAAVASDHAGGFMAITADQNIAFLLENDDPSAAAAALAAAGFSGATVEEQVAFRICPGNHECRMGLAPTRDVARAIAGTLDERGRGLDWAISGCPNSCAQPQLAAVGIIAVKSLKDASGARHPLFDLYRRQEAGFGRLLRRGLNLTELLQAVTDLQRGEVRG</sequence>
<dbReference type="KEGG" id="des:DSOUD_1454"/>
<evidence type="ECO:0000256" key="7">
    <source>
        <dbReference type="ARBA" id="ARBA00023014"/>
    </source>
</evidence>
<evidence type="ECO:0000313" key="11">
    <source>
        <dbReference type="Proteomes" id="UP000057158"/>
    </source>
</evidence>
<keyword evidence="2" id="KW-0004">4Fe-4S</keyword>
<evidence type="ECO:0000256" key="2">
    <source>
        <dbReference type="ARBA" id="ARBA00022485"/>
    </source>
</evidence>
<dbReference type="SUPFAM" id="SSF56014">
    <property type="entry name" value="Nitrite and sulphite reductase 4Fe-4S domain-like"/>
    <property type="match status" value="2"/>
</dbReference>
<dbReference type="AlphaFoldDB" id="A0A0M3QFK6"/>
<dbReference type="OrthoDB" id="9803707at2"/>
<reference evidence="10 11" key="1">
    <citation type="submission" date="2015-07" db="EMBL/GenBank/DDBJ databases">
        <title>Isolation and Genomic Characterization of a Novel Halophilic Metal-Reducing Deltaproteobacterium from the Deep Subsurface.</title>
        <authorList>
            <person name="Badalamenti J.P."/>
            <person name="Summers Z.M."/>
            <person name="Gralnick J.A."/>
            <person name="Bond D.R."/>
        </authorList>
    </citation>
    <scope>NUCLEOTIDE SEQUENCE [LARGE SCALE GENOMIC DNA]</scope>
    <source>
        <strain evidence="10 11">WTL</strain>
    </source>
</reference>
<evidence type="ECO:0000256" key="1">
    <source>
        <dbReference type="ARBA" id="ARBA00010429"/>
    </source>
</evidence>
<accession>A0A0M3QFK6</accession>
<dbReference type="PATRIC" id="fig|1603606.3.peg.1585"/>
<dbReference type="GO" id="GO:0051539">
    <property type="term" value="F:4 iron, 4 sulfur cluster binding"/>
    <property type="evidence" value="ECO:0007669"/>
    <property type="project" value="UniProtKB-KW"/>
</dbReference>
<evidence type="ECO:0000259" key="8">
    <source>
        <dbReference type="Pfam" id="PF01077"/>
    </source>
</evidence>
<evidence type="ECO:0000256" key="4">
    <source>
        <dbReference type="ARBA" id="ARBA00022723"/>
    </source>
</evidence>
<organism evidence="10 11">
    <name type="scientific">Desulfuromonas soudanensis</name>
    <dbReference type="NCBI Taxonomy" id="1603606"/>
    <lineage>
        <taxon>Bacteria</taxon>
        <taxon>Pseudomonadati</taxon>
        <taxon>Thermodesulfobacteriota</taxon>
        <taxon>Desulfuromonadia</taxon>
        <taxon>Desulfuromonadales</taxon>
        <taxon>Desulfuromonadaceae</taxon>
        <taxon>Desulfuromonas</taxon>
    </lineage>
</organism>
<dbReference type="InterPro" id="IPR006067">
    <property type="entry name" value="NO2/SO3_Rdtase_4Fe4S_dom"/>
</dbReference>
<comment type="similarity">
    <text evidence="1">Belongs to the nitrite and sulfite reductase 4Fe-4S domain family.</text>
</comment>
<dbReference type="InterPro" id="IPR006066">
    <property type="entry name" value="NO2/SO3_Rdtase_FeS/sirohaem_BS"/>
</dbReference>
<evidence type="ECO:0000256" key="3">
    <source>
        <dbReference type="ARBA" id="ARBA00022617"/>
    </source>
</evidence>
<dbReference type="EMBL" id="CP010802">
    <property type="protein sequence ID" value="ALC16233.1"/>
    <property type="molecule type" value="Genomic_DNA"/>
</dbReference>
<dbReference type="Pfam" id="PF03460">
    <property type="entry name" value="NIR_SIR_ferr"/>
    <property type="match status" value="2"/>
</dbReference>